<proteinExistence type="predicted"/>
<dbReference type="Proteomes" id="UP001497472">
    <property type="component" value="Unassembled WGS sequence"/>
</dbReference>
<evidence type="ECO:0000313" key="1">
    <source>
        <dbReference type="EMBL" id="CAK1553826.1"/>
    </source>
</evidence>
<keyword evidence="2" id="KW-1185">Reference proteome</keyword>
<name>A0AAV1JY47_9NEOP</name>
<dbReference type="AlphaFoldDB" id="A0AAV1JY47"/>
<reference evidence="1 2" key="1">
    <citation type="submission" date="2023-11" db="EMBL/GenBank/DDBJ databases">
        <authorList>
            <person name="Okamura Y."/>
        </authorList>
    </citation>
    <scope>NUCLEOTIDE SEQUENCE [LARGE SCALE GENOMIC DNA]</scope>
</reference>
<comment type="caution">
    <text evidence="1">The sequence shown here is derived from an EMBL/GenBank/DDBJ whole genome shotgun (WGS) entry which is preliminary data.</text>
</comment>
<organism evidence="1 2">
    <name type="scientific">Leptosia nina</name>
    <dbReference type="NCBI Taxonomy" id="320188"/>
    <lineage>
        <taxon>Eukaryota</taxon>
        <taxon>Metazoa</taxon>
        <taxon>Ecdysozoa</taxon>
        <taxon>Arthropoda</taxon>
        <taxon>Hexapoda</taxon>
        <taxon>Insecta</taxon>
        <taxon>Pterygota</taxon>
        <taxon>Neoptera</taxon>
        <taxon>Endopterygota</taxon>
        <taxon>Lepidoptera</taxon>
        <taxon>Glossata</taxon>
        <taxon>Ditrysia</taxon>
        <taxon>Papilionoidea</taxon>
        <taxon>Pieridae</taxon>
        <taxon>Pierinae</taxon>
        <taxon>Leptosia</taxon>
    </lineage>
</organism>
<dbReference type="EMBL" id="CAVLEF010000240">
    <property type="protein sequence ID" value="CAK1553826.1"/>
    <property type="molecule type" value="Genomic_DNA"/>
</dbReference>
<evidence type="ECO:0000313" key="2">
    <source>
        <dbReference type="Proteomes" id="UP001497472"/>
    </source>
</evidence>
<accession>A0AAV1JY47</accession>
<gene>
    <name evidence="1" type="ORF">LNINA_LOCUS12794</name>
</gene>
<protein>
    <submittedName>
        <fullName evidence="1">Uncharacterized protein</fullName>
    </submittedName>
</protein>
<sequence length="81" mass="9176">MLNVKRTTLTRYVTTKGLEILASRLGWCDEHVFPTACPKNHFPRTASKNDPAVQFPAVWRDCLTANIEVASVPELKTLHRL</sequence>